<sequence length="54" mass="6130">MIGVRLYLCAILLRMKNNFRLCLCWLEAALINGYNLPTKCSHDSGFICLIGLQI</sequence>
<dbReference type="EMBL" id="HG994368">
    <property type="protein sequence ID" value="CAF1828131.1"/>
    <property type="molecule type" value="Genomic_DNA"/>
</dbReference>
<accession>A0A816JI99</accession>
<dbReference type="AlphaFoldDB" id="A0A816JI99"/>
<organism evidence="1">
    <name type="scientific">Brassica napus</name>
    <name type="common">Rape</name>
    <dbReference type="NCBI Taxonomy" id="3708"/>
    <lineage>
        <taxon>Eukaryota</taxon>
        <taxon>Viridiplantae</taxon>
        <taxon>Streptophyta</taxon>
        <taxon>Embryophyta</taxon>
        <taxon>Tracheophyta</taxon>
        <taxon>Spermatophyta</taxon>
        <taxon>Magnoliopsida</taxon>
        <taxon>eudicotyledons</taxon>
        <taxon>Gunneridae</taxon>
        <taxon>Pentapetalae</taxon>
        <taxon>rosids</taxon>
        <taxon>malvids</taxon>
        <taxon>Brassicales</taxon>
        <taxon>Brassicaceae</taxon>
        <taxon>Brassiceae</taxon>
        <taxon>Brassica</taxon>
    </lineage>
</organism>
<proteinExistence type="predicted"/>
<reference evidence="1" key="1">
    <citation type="submission" date="2021-01" db="EMBL/GenBank/DDBJ databases">
        <authorList>
            <consortium name="Genoscope - CEA"/>
            <person name="William W."/>
        </authorList>
    </citation>
    <scope>NUCLEOTIDE SEQUENCE</scope>
</reference>
<protein>
    <submittedName>
        <fullName evidence="1">(rape) hypothetical protein</fullName>
    </submittedName>
</protein>
<name>A0A816JI99_BRANA</name>
<gene>
    <name evidence="1" type="ORF">DARMORV10_C04P20430.1</name>
</gene>
<dbReference type="Proteomes" id="UP001295469">
    <property type="component" value="Chromosome C04"/>
</dbReference>
<evidence type="ECO:0000313" key="1">
    <source>
        <dbReference type="EMBL" id="CAF1828131.1"/>
    </source>
</evidence>